<dbReference type="Proteomes" id="UP000244450">
    <property type="component" value="Unassembled WGS sequence"/>
</dbReference>
<reference evidence="2 3" key="1">
    <citation type="submission" date="2018-04" db="EMBL/GenBank/DDBJ databases">
        <title>Chitinophaga fuyangensis sp. nov., isolated from soil in a chemical factory.</title>
        <authorList>
            <person name="Chen K."/>
        </authorList>
    </citation>
    <scope>NUCLEOTIDE SEQUENCE [LARGE SCALE GENOMIC DNA]</scope>
    <source>
        <strain evidence="2 3">LY-1</strain>
    </source>
</reference>
<gene>
    <name evidence="2" type="ORF">DCC81_20710</name>
</gene>
<feature type="transmembrane region" description="Helical" evidence="1">
    <location>
        <begin position="62"/>
        <end position="85"/>
    </location>
</feature>
<protein>
    <submittedName>
        <fullName evidence="2">Uncharacterized protein</fullName>
    </submittedName>
</protein>
<proteinExistence type="predicted"/>
<feature type="transmembrane region" description="Helical" evidence="1">
    <location>
        <begin position="28"/>
        <end position="50"/>
    </location>
</feature>
<keyword evidence="1" id="KW-0472">Membrane</keyword>
<comment type="caution">
    <text evidence="2">The sequence shown here is derived from an EMBL/GenBank/DDBJ whole genome shotgun (WGS) entry which is preliminary data.</text>
</comment>
<organism evidence="2 3">
    <name type="scientific">Chitinophaga parva</name>
    <dbReference type="NCBI Taxonomy" id="2169414"/>
    <lineage>
        <taxon>Bacteria</taxon>
        <taxon>Pseudomonadati</taxon>
        <taxon>Bacteroidota</taxon>
        <taxon>Chitinophagia</taxon>
        <taxon>Chitinophagales</taxon>
        <taxon>Chitinophagaceae</taxon>
        <taxon>Chitinophaga</taxon>
    </lineage>
</organism>
<accession>A0A2T7BCN8</accession>
<keyword evidence="1" id="KW-0812">Transmembrane</keyword>
<keyword evidence="1" id="KW-1133">Transmembrane helix</keyword>
<evidence type="ECO:0000256" key="1">
    <source>
        <dbReference type="SAM" id="Phobius"/>
    </source>
</evidence>
<evidence type="ECO:0000313" key="3">
    <source>
        <dbReference type="Proteomes" id="UP000244450"/>
    </source>
</evidence>
<evidence type="ECO:0000313" key="2">
    <source>
        <dbReference type="EMBL" id="PUZ22845.1"/>
    </source>
</evidence>
<sequence length="89" mass="9848">MMAIYTIVETVAVAVAYKLLNSYNESNATIGAGIMTSFTLLSVGLAGVFVILRIRKLMEQDVFLYCIAMAVVCMLMPLGTMWYLLRNLS</sequence>
<dbReference type="AlphaFoldDB" id="A0A2T7BCN8"/>
<dbReference type="EMBL" id="QCYK01000003">
    <property type="protein sequence ID" value="PUZ22845.1"/>
    <property type="molecule type" value="Genomic_DNA"/>
</dbReference>
<keyword evidence="3" id="KW-1185">Reference proteome</keyword>
<name>A0A2T7BCN8_9BACT</name>